<dbReference type="PeptideAtlas" id="L8E7Q1"/>
<dbReference type="EMBL" id="HF583783">
    <property type="protein sequence ID" value="CCQ43280.1"/>
    <property type="molecule type" value="Genomic_DNA"/>
</dbReference>
<gene>
    <name evidence="1" type="primary">UBE4A</name>
</gene>
<dbReference type="SwissPalm" id="L8E7Q1"/>
<name>L8E7Q1_HUMAN</name>
<reference evidence="1" key="1">
    <citation type="journal article" date="2013" name="PLoS ONE">
        <title>Direct detection of alternative open reading frames translation products in human significantly expands the proteome.</title>
        <authorList>
            <person name="Vanderperre B."/>
            <person name="Lucier J.-F."/>
            <person name="Motard J."/>
            <person name="Tremblay G."/>
            <person name="Vanderperre S."/>
            <person name="Wisztorski M."/>
            <person name="Salzet M."/>
            <person name="Boisvert F.-M."/>
            <person name="Roucou X."/>
        </authorList>
    </citation>
    <scope>NUCLEOTIDE SEQUENCE</scope>
</reference>
<dbReference type="ChiTaRS" id="UBE4A">
    <property type="organism name" value="human"/>
</dbReference>
<proteinExistence type="predicted"/>
<organism evidence="1">
    <name type="scientific">Homo sapiens</name>
    <name type="common">Human</name>
    <dbReference type="NCBI Taxonomy" id="9606"/>
    <lineage>
        <taxon>Eukaryota</taxon>
        <taxon>Metazoa</taxon>
        <taxon>Chordata</taxon>
        <taxon>Craniata</taxon>
        <taxon>Vertebrata</taxon>
        <taxon>Euteleostomi</taxon>
        <taxon>Mammalia</taxon>
        <taxon>Eutheria</taxon>
        <taxon>Euarchontoglires</taxon>
        <taxon>Primates</taxon>
        <taxon>Haplorrhini</taxon>
        <taxon>Catarrhini</taxon>
        <taxon>Hominidae</taxon>
        <taxon>Homo</taxon>
    </lineage>
</organism>
<dbReference type="OrthoDB" id="20295at2759"/>
<sequence length="46" mass="5293">MNSQLAQMTRIIACQRAWMNSITLWLRLAAHSDHSRKYVSNSTSIT</sequence>
<accession>L8E7Q1</accession>
<dbReference type="AlphaFoldDB" id="L8E7Q1"/>
<evidence type="ECO:0000313" key="1">
    <source>
        <dbReference type="EMBL" id="CCQ43280.1"/>
    </source>
</evidence>
<protein>
    <submittedName>
        <fullName evidence="1">Alternative protein UBE4A</fullName>
    </submittedName>
</protein>